<dbReference type="PROSITE" id="PS51257">
    <property type="entry name" value="PROKAR_LIPOPROTEIN"/>
    <property type="match status" value="1"/>
</dbReference>
<dbReference type="RefSeq" id="WP_184174218.1">
    <property type="nucleotide sequence ID" value="NZ_JACHGF010000003.1"/>
</dbReference>
<keyword evidence="3" id="KW-1185">Reference proteome</keyword>
<dbReference type="InterPro" id="IPR032185">
    <property type="entry name" value="DUF5017"/>
</dbReference>
<evidence type="ECO:0000313" key="3">
    <source>
        <dbReference type="Proteomes" id="UP000557307"/>
    </source>
</evidence>
<comment type="caution">
    <text evidence="2">The sequence shown here is derived from an EMBL/GenBank/DDBJ whole genome shotgun (WGS) entry which is preliminary data.</text>
</comment>
<evidence type="ECO:0000259" key="1">
    <source>
        <dbReference type="Pfam" id="PF16409"/>
    </source>
</evidence>
<name>A0A840TVU3_9BACT</name>
<dbReference type="EMBL" id="JACHGF010000003">
    <property type="protein sequence ID" value="MBB5284268.1"/>
    <property type="molecule type" value="Genomic_DNA"/>
</dbReference>
<dbReference type="Proteomes" id="UP000557307">
    <property type="component" value="Unassembled WGS sequence"/>
</dbReference>
<protein>
    <recommendedName>
        <fullName evidence="1">DUF5017 domain-containing protein</fullName>
    </recommendedName>
</protein>
<organism evidence="2 3">
    <name type="scientific">Rhabdobacter roseus</name>
    <dbReference type="NCBI Taxonomy" id="1655419"/>
    <lineage>
        <taxon>Bacteria</taxon>
        <taxon>Pseudomonadati</taxon>
        <taxon>Bacteroidota</taxon>
        <taxon>Cytophagia</taxon>
        <taxon>Cytophagales</taxon>
        <taxon>Cytophagaceae</taxon>
        <taxon>Rhabdobacter</taxon>
    </lineage>
</organism>
<feature type="domain" description="DUF5017" evidence="1">
    <location>
        <begin position="17"/>
        <end position="198"/>
    </location>
</feature>
<sequence>MKRILCCLVGAALGLASCQNELDVNGGTPDFEVPAVTGTLQAGRPVTFQFAGDAGLISFYSGEPLKQYEKKEGRTEKATGGTLTFTSAVTGGTQANQLSVLASSDFNGNYADPASVQAASWTDITSRFTLGTSASFTSSTAKSISDLMVPGKPLYVAFKYTTKPQADHGAARTWMIQGLTLQSTTAIGTVTAADMFTAGLRLVGTSAARSSATTARVTFLANENSTGSDPASEIWAISAPLPWENVTLGPDRPVGIKGNTGARLESYTYTYTRPGTYKATFVAQNANIDQRKEVVKHVDITITE</sequence>
<dbReference type="Pfam" id="PF16409">
    <property type="entry name" value="DUF5017"/>
    <property type="match status" value="1"/>
</dbReference>
<accession>A0A840TVU3</accession>
<reference evidence="2 3" key="1">
    <citation type="submission" date="2020-08" db="EMBL/GenBank/DDBJ databases">
        <title>Genomic Encyclopedia of Type Strains, Phase IV (KMG-IV): sequencing the most valuable type-strain genomes for metagenomic binning, comparative biology and taxonomic classification.</title>
        <authorList>
            <person name="Goeker M."/>
        </authorList>
    </citation>
    <scope>NUCLEOTIDE SEQUENCE [LARGE SCALE GENOMIC DNA]</scope>
    <source>
        <strain evidence="2 3">DSM 105074</strain>
    </source>
</reference>
<gene>
    <name evidence="2" type="ORF">HNQ92_002411</name>
</gene>
<evidence type="ECO:0000313" key="2">
    <source>
        <dbReference type="EMBL" id="MBB5284268.1"/>
    </source>
</evidence>
<proteinExistence type="predicted"/>
<dbReference type="AlphaFoldDB" id="A0A840TVU3"/>